<evidence type="ECO:0000259" key="8">
    <source>
        <dbReference type="Pfam" id="PF00370"/>
    </source>
</evidence>
<dbReference type="InterPro" id="IPR018485">
    <property type="entry name" value="FGGY_C"/>
</dbReference>
<evidence type="ECO:0000259" key="9">
    <source>
        <dbReference type="Pfam" id="PF02782"/>
    </source>
</evidence>
<comment type="similarity">
    <text evidence="1 7">Belongs to the FGGY kinase family.</text>
</comment>
<dbReference type="SUPFAM" id="SSF53067">
    <property type="entry name" value="Actin-like ATPase domain"/>
    <property type="match status" value="2"/>
</dbReference>
<dbReference type="PANTHER" id="PTHR10196:SF69">
    <property type="entry name" value="GLYCEROL KINASE"/>
    <property type="match status" value="1"/>
</dbReference>
<gene>
    <name evidence="10" type="ORF">EOJ36_08955</name>
</gene>
<dbReference type="RefSeq" id="WP_127804541.1">
    <property type="nucleotide sequence ID" value="NZ_SACY01000004.1"/>
</dbReference>
<reference evidence="10 11" key="1">
    <citation type="submission" date="2019-01" db="EMBL/GenBank/DDBJ databases">
        <authorList>
            <person name="Chen W.-M."/>
        </authorList>
    </citation>
    <scope>NUCLEOTIDE SEQUENCE [LARGE SCALE GENOMIC DNA]</scope>
    <source>
        <strain evidence="10 11">FSY-15</strain>
    </source>
</reference>
<dbReference type="PIRSF" id="PIRSF000538">
    <property type="entry name" value="GlpK"/>
    <property type="match status" value="1"/>
</dbReference>
<dbReference type="PROSITE" id="PS00445">
    <property type="entry name" value="FGGY_KINASES_2"/>
    <property type="match status" value="1"/>
</dbReference>
<dbReference type="PROSITE" id="PS00933">
    <property type="entry name" value="FGGY_KINASES_1"/>
    <property type="match status" value="1"/>
</dbReference>
<evidence type="ECO:0000256" key="7">
    <source>
        <dbReference type="RuleBase" id="RU003733"/>
    </source>
</evidence>
<dbReference type="Pfam" id="PF02782">
    <property type="entry name" value="FGGY_C"/>
    <property type="match status" value="1"/>
</dbReference>
<dbReference type="InterPro" id="IPR000577">
    <property type="entry name" value="Carb_kinase_FGGY"/>
</dbReference>
<dbReference type="OrthoDB" id="9805576at2"/>
<dbReference type="InterPro" id="IPR043129">
    <property type="entry name" value="ATPase_NBD"/>
</dbReference>
<keyword evidence="3" id="KW-0547">Nucleotide-binding</keyword>
<dbReference type="Pfam" id="PF00370">
    <property type="entry name" value="FGGY_N"/>
    <property type="match status" value="1"/>
</dbReference>
<dbReference type="Proteomes" id="UP000282832">
    <property type="component" value="Unassembled WGS sequence"/>
</dbReference>
<evidence type="ECO:0000256" key="1">
    <source>
        <dbReference type="ARBA" id="ARBA00009156"/>
    </source>
</evidence>
<keyword evidence="2 7" id="KW-0808">Transferase</keyword>
<evidence type="ECO:0000256" key="6">
    <source>
        <dbReference type="ARBA" id="ARBA00043149"/>
    </source>
</evidence>
<organism evidence="10 11">
    <name type="scientific">Sandaracinomonas limnophila</name>
    <dbReference type="NCBI Taxonomy" id="1862386"/>
    <lineage>
        <taxon>Bacteria</taxon>
        <taxon>Pseudomonadati</taxon>
        <taxon>Bacteroidota</taxon>
        <taxon>Cytophagia</taxon>
        <taxon>Cytophagales</taxon>
        <taxon>Flectobacillaceae</taxon>
        <taxon>Sandaracinomonas</taxon>
    </lineage>
</organism>
<evidence type="ECO:0000313" key="11">
    <source>
        <dbReference type="Proteomes" id="UP000282832"/>
    </source>
</evidence>
<keyword evidence="11" id="KW-1185">Reference proteome</keyword>
<comment type="caution">
    <text evidence="10">The sequence shown here is derived from an EMBL/GenBank/DDBJ whole genome shotgun (WGS) entry which is preliminary data.</text>
</comment>
<dbReference type="InterPro" id="IPR018483">
    <property type="entry name" value="Carb_kinase_FGGY_CS"/>
</dbReference>
<evidence type="ECO:0000256" key="2">
    <source>
        <dbReference type="ARBA" id="ARBA00022679"/>
    </source>
</evidence>
<protein>
    <recommendedName>
        <fullName evidence="6">ATP:glycerol 3-phosphotransferase</fullName>
    </recommendedName>
</protein>
<dbReference type="AlphaFoldDB" id="A0A437PP40"/>
<sequence>MEDLILAIDQGTSSTKALLMNAQATVVSEGISDLETTYFPNGLVEQDPYAILASVEKAVRACVEGIEIEKIKSIGISNQRETFVLWNAKGEPVFPAVVWACKRSTQICDDLKEQNEWIQEKTGLIIDPYFSGTKLLWILENHPQIKTELEQGNLFFGTVDTWLLIKLTNGKSYFTDLTNASRTLFLNLKTLTWDKDILTTWGLKNLNLPTLKRSSDDFGSTDLFGLSKNPIQIGAMIGDSHASMFGETCFEEGDTKMTLGTGCSLLMSLGSSPKKSTNGLLSTIGWSTKNQVVFAWEGAIVACGSMIEWLKNSMKVIEDVKQTAAIAESVKDEKGVFLVPSFSGMGAPFWQMDRKASFVGMTFGTSPAQLVKATLESIAFQIKAVTDAMESDLGKPILQIAMHGGLSKNTFVQNCLSELIAANIQVQDNPNISAQGAAFLAGLQAGIYSDLFELKQKIKIQTLQKQSKNTALLQQFEEWKNIIHTNTF</sequence>
<proteinExistence type="inferred from homology"/>
<feature type="domain" description="Carbohydrate kinase FGGY C-terminal" evidence="9">
    <location>
        <begin position="257"/>
        <end position="444"/>
    </location>
</feature>
<feature type="domain" description="Carbohydrate kinase FGGY N-terminal" evidence="8">
    <location>
        <begin position="5"/>
        <end position="246"/>
    </location>
</feature>
<dbReference type="PANTHER" id="PTHR10196">
    <property type="entry name" value="SUGAR KINASE"/>
    <property type="match status" value="1"/>
</dbReference>
<evidence type="ECO:0000256" key="5">
    <source>
        <dbReference type="ARBA" id="ARBA00022840"/>
    </source>
</evidence>
<evidence type="ECO:0000313" key="10">
    <source>
        <dbReference type="EMBL" id="RVU24046.1"/>
    </source>
</evidence>
<dbReference type="InterPro" id="IPR018484">
    <property type="entry name" value="FGGY_N"/>
</dbReference>
<name>A0A437PP40_9BACT</name>
<dbReference type="GO" id="GO:0005524">
    <property type="term" value="F:ATP binding"/>
    <property type="evidence" value="ECO:0007669"/>
    <property type="project" value="UniProtKB-KW"/>
</dbReference>
<evidence type="ECO:0000256" key="4">
    <source>
        <dbReference type="ARBA" id="ARBA00022777"/>
    </source>
</evidence>
<dbReference type="GO" id="GO:0019563">
    <property type="term" value="P:glycerol catabolic process"/>
    <property type="evidence" value="ECO:0007669"/>
    <property type="project" value="TreeGrafter"/>
</dbReference>
<dbReference type="GO" id="GO:0005829">
    <property type="term" value="C:cytosol"/>
    <property type="evidence" value="ECO:0007669"/>
    <property type="project" value="TreeGrafter"/>
</dbReference>
<evidence type="ECO:0000256" key="3">
    <source>
        <dbReference type="ARBA" id="ARBA00022741"/>
    </source>
</evidence>
<dbReference type="Gene3D" id="3.30.420.40">
    <property type="match status" value="2"/>
</dbReference>
<dbReference type="CDD" id="cd07769">
    <property type="entry name" value="ASKHA_NBD_FGGY_GK"/>
    <property type="match status" value="1"/>
</dbReference>
<dbReference type="GO" id="GO:0004370">
    <property type="term" value="F:glycerol kinase activity"/>
    <property type="evidence" value="ECO:0007669"/>
    <property type="project" value="TreeGrafter"/>
</dbReference>
<keyword evidence="4 7" id="KW-0418">Kinase</keyword>
<keyword evidence="5" id="KW-0067">ATP-binding</keyword>
<dbReference type="EMBL" id="SACY01000004">
    <property type="protein sequence ID" value="RVU24046.1"/>
    <property type="molecule type" value="Genomic_DNA"/>
</dbReference>
<accession>A0A437PP40</accession>